<dbReference type="Proteomes" id="UP000078162">
    <property type="component" value="Chromosome"/>
</dbReference>
<dbReference type="SUPFAM" id="SSF52343">
    <property type="entry name" value="Ferredoxin reductase-like, C-terminal NADP-linked domain"/>
    <property type="match status" value="1"/>
</dbReference>
<dbReference type="GO" id="GO:0003958">
    <property type="term" value="F:NADPH-hemoprotein reductase activity"/>
    <property type="evidence" value="ECO:0007669"/>
    <property type="project" value="UniProtKB-EC"/>
</dbReference>
<name>A0A1A9HW67_9CHLA</name>
<keyword evidence="4" id="KW-0288">FMN</keyword>
<evidence type="ECO:0000256" key="1">
    <source>
        <dbReference type="ARBA" id="ARBA00001917"/>
    </source>
</evidence>
<dbReference type="EMBL" id="CP014639">
    <property type="protein sequence ID" value="ANH78343.1"/>
    <property type="molecule type" value="Genomic_DNA"/>
</dbReference>
<evidence type="ECO:0000256" key="7">
    <source>
        <dbReference type="ARBA" id="ARBA00023192"/>
    </source>
</evidence>
<dbReference type="PANTHER" id="PTHR19384">
    <property type="entry name" value="NITRIC OXIDE SYNTHASE-RELATED"/>
    <property type="match status" value="1"/>
</dbReference>
<dbReference type="InterPro" id="IPR017938">
    <property type="entry name" value="Riboflavin_synthase-like_b-brl"/>
</dbReference>
<dbReference type="Gene3D" id="2.40.30.10">
    <property type="entry name" value="Translation factors"/>
    <property type="match status" value="2"/>
</dbReference>
<dbReference type="AlphaFoldDB" id="A0A1A9HW67"/>
<evidence type="ECO:0000256" key="6">
    <source>
        <dbReference type="ARBA" id="ARBA00023002"/>
    </source>
</evidence>
<keyword evidence="3" id="KW-0285">Flavoprotein</keyword>
<evidence type="ECO:0000256" key="3">
    <source>
        <dbReference type="ARBA" id="ARBA00022630"/>
    </source>
</evidence>
<dbReference type="InterPro" id="IPR023173">
    <property type="entry name" value="NADPH_Cyt_P450_Rdtase_alpha"/>
</dbReference>
<feature type="domain" description="FAD-binding FR-type" evidence="8">
    <location>
        <begin position="7"/>
        <end position="210"/>
    </location>
</feature>
<dbReference type="InterPro" id="IPR017927">
    <property type="entry name" value="FAD-bd_FR_type"/>
</dbReference>
<sequence>MYLQEKFKTQPAPLILREQISCPEPDSSPKVDPVYRLVFDTTNTTLSYKVGDTLGVLCENTPNTLEKVLTALRYSPNTLVYSEKDNKQLPIIQFLKDYVDLNKIPAKLSAFFPHLDPKTTLYDAIQEYSPQIPAQLFSESLAPLLPRFYSIASSPILSPTTIELLVRHVSYSGKNEQRSGVCSSYLCNQLRPGKDFARIFIQPTRHFTLAKETQGKPLVMIGAGTGIAPYKAFLEQRLSQKDPGTNVLFFGEREEKINFYYREFWNSAIKQDALKLFLAFSRDRDHKIYVQDIVKKQKDWIREAYRQEGYFFVCGRKILGIEIKRTLESILGKEVLASLAKDRRYVVDVY</sequence>
<keyword evidence="7" id="KW-0198">Cysteine biosynthesis</keyword>
<dbReference type="GO" id="GO:0010181">
    <property type="term" value="F:FMN binding"/>
    <property type="evidence" value="ECO:0007669"/>
    <property type="project" value="TreeGrafter"/>
</dbReference>
<dbReference type="STRING" id="1806891.Cs308_0172"/>
<keyword evidence="6" id="KW-0560">Oxidoreductase</keyword>
<keyword evidence="5" id="KW-0274">FAD</keyword>
<evidence type="ECO:0000256" key="2">
    <source>
        <dbReference type="ARBA" id="ARBA00001974"/>
    </source>
</evidence>
<dbReference type="Pfam" id="PF00175">
    <property type="entry name" value="NAD_binding_1"/>
    <property type="match status" value="1"/>
</dbReference>
<dbReference type="KEGG" id="csaz:Cs308_0172"/>
<protein>
    <submittedName>
        <fullName evidence="9">Sulfite reductase - NADPH flavoprotein alpha-component</fullName>
    </submittedName>
</protein>
<dbReference type="InterPro" id="IPR003097">
    <property type="entry name" value="CysJ-like_FAD-binding"/>
</dbReference>
<evidence type="ECO:0000256" key="5">
    <source>
        <dbReference type="ARBA" id="ARBA00022827"/>
    </source>
</evidence>
<evidence type="ECO:0000256" key="4">
    <source>
        <dbReference type="ARBA" id="ARBA00022643"/>
    </source>
</evidence>
<keyword evidence="10" id="KW-1185">Reference proteome</keyword>
<comment type="cofactor">
    <cofactor evidence="2">
        <name>FAD</name>
        <dbReference type="ChEBI" id="CHEBI:57692"/>
    </cofactor>
</comment>
<dbReference type="InterPro" id="IPR001709">
    <property type="entry name" value="Flavoprot_Pyr_Nucl_cyt_Rdtase"/>
</dbReference>
<gene>
    <name evidence="9" type="ORF">Cs308_0172</name>
</gene>
<dbReference type="Pfam" id="PF00667">
    <property type="entry name" value="FAD_binding_1"/>
    <property type="match status" value="1"/>
</dbReference>
<dbReference type="PRINTS" id="PR00371">
    <property type="entry name" value="FPNCR"/>
</dbReference>
<keyword evidence="7" id="KW-0028">Amino-acid biosynthesis</keyword>
<dbReference type="GO" id="GO:0050660">
    <property type="term" value="F:flavin adenine dinucleotide binding"/>
    <property type="evidence" value="ECO:0007669"/>
    <property type="project" value="TreeGrafter"/>
</dbReference>
<dbReference type="InterPro" id="IPR039261">
    <property type="entry name" value="FNR_nucleotide-bd"/>
</dbReference>
<comment type="cofactor">
    <cofactor evidence="1">
        <name>FMN</name>
        <dbReference type="ChEBI" id="CHEBI:58210"/>
    </cofactor>
</comment>
<organism evidence="9 10">
    <name type="scientific">Candidatus Chlamydia sanziniae</name>
    <dbReference type="NCBI Taxonomy" id="1806891"/>
    <lineage>
        <taxon>Bacteria</taxon>
        <taxon>Pseudomonadati</taxon>
        <taxon>Chlamydiota</taxon>
        <taxon>Chlamydiia</taxon>
        <taxon>Chlamydiales</taxon>
        <taxon>Chlamydiaceae</taxon>
        <taxon>Chlamydia/Chlamydophila group</taxon>
        <taxon>Chlamydia</taxon>
    </lineage>
</organism>
<dbReference type="Gene3D" id="1.20.990.10">
    <property type="entry name" value="NADPH-cytochrome p450 Reductase, Chain A, domain 3"/>
    <property type="match status" value="2"/>
</dbReference>
<dbReference type="RefSeq" id="WP_066481442.1">
    <property type="nucleotide sequence ID" value="NZ_CP014639.1"/>
</dbReference>
<reference evidence="10" key="1">
    <citation type="submission" date="2016-03" db="EMBL/GenBank/DDBJ databases">
        <title>Culture-independent genomics supports pathogen discovery for uncultivable bacteria within the genus Chlamydia.</title>
        <authorList>
            <person name="Taylor-Brown A."/>
            <person name="Bachmann N.L."/>
            <person name="Borel N."/>
            <person name="Polkinghorne A."/>
        </authorList>
    </citation>
    <scope>NUCLEOTIDE SEQUENCE [LARGE SCALE GENOMIC DNA]</scope>
    <source>
        <strain evidence="10">2742-308</strain>
    </source>
</reference>
<dbReference type="OrthoDB" id="9789468at2"/>
<evidence type="ECO:0000313" key="10">
    <source>
        <dbReference type="Proteomes" id="UP000078162"/>
    </source>
</evidence>
<dbReference type="SUPFAM" id="SSF63380">
    <property type="entry name" value="Riboflavin synthase domain-like"/>
    <property type="match status" value="1"/>
</dbReference>
<evidence type="ECO:0000313" key="9">
    <source>
        <dbReference type="EMBL" id="ANH78343.1"/>
    </source>
</evidence>
<dbReference type="Gene3D" id="3.40.50.80">
    <property type="entry name" value="Nucleotide-binding domain of ferredoxin-NADP reductase (FNR) module"/>
    <property type="match status" value="1"/>
</dbReference>
<dbReference type="InterPro" id="IPR001433">
    <property type="entry name" value="OxRdtase_FAD/NAD-bd"/>
</dbReference>
<evidence type="ECO:0000259" key="8">
    <source>
        <dbReference type="PROSITE" id="PS51384"/>
    </source>
</evidence>
<dbReference type="GO" id="GO:0005829">
    <property type="term" value="C:cytosol"/>
    <property type="evidence" value="ECO:0007669"/>
    <property type="project" value="TreeGrafter"/>
</dbReference>
<dbReference type="PATRIC" id="fig|1806891.3.peg.166"/>
<accession>A0A1A9HW67</accession>
<dbReference type="PANTHER" id="PTHR19384:SF128">
    <property type="entry name" value="NADPH OXIDOREDUCTASE A"/>
    <property type="match status" value="1"/>
</dbReference>
<proteinExistence type="predicted"/>
<dbReference type="PROSITE" id="PS51384">
    <property type="entry name" value="FAD_FR"/>
    <property type="match status" value="1"/>
</dbReference>